<evidence type="ECO:0000256" key="3">
    <source>
        <dbReference type="ARBA" id="ARBA00024042"/>
    </source>
</evidence>
<feature type="binding site" evidence="5">
    <location>
        <position position="322"/>
    </location>
    <ligand>
        <name>FMN</name>
        <dbReference type="ChEBI" id="CHEBI:58210"/>
    </ligand>
</feature>
<comment type="caution">
    <text evidence="7">The sequence shown here is derived from an EMBL/GenBank/DDBJ whole genome shotgun (WGS) entry which is preliminary data.</text>
</comment>
<keyword evidence="5" id="KW-0288">FMN</keyword>
<dbReference type="SUPFAM" id="SSF51395">
    <property type="entry name" value="FMN-linked oxidoreductases"/>
    <property type="match status" value="1"/>
</dbReference>
<keyword evidence="2" id="KW-0560">Oxidoreductase</keyword>
<dbReference type="InterPro" id="IPR013785">
    <property type="entry name" value="Aldolase_TIM"/>
</dbReference>
<organism evidence="7 8">
    <name type="scientific">Orbilia javanica</name>
    <dbReference type="NCBI Taxonomy" id="47235"/>
    <lineage>
        <taxon>Eukaryota</taxon>
        <taxon>Fungi</taxon>
        <taxon>Dikarya</taxon>
        <taxon>Ascomycota</taxon>
        <taxon>Pezizomycotina</taxon>
        <taxon>Orbiliomycetes</taxon>
        <taxon>Orbiliales</taxon>
        <taxon>Orbiliaceae</taxon>
        <taxon>Orbilia</taxon>
    </lineage>
</organism>
<dbReference type="InterPro" id="IPR012133">
    <property type="entry name" value="Alpha-hydoxy_acid_DH_FMN"/>
</dbReference>
<sequence length="435" mass="47612">MASDTPKTSDAPKTTEHGAFQIEIYGQFNPPRFPTDPTQWEPLARRSVPSANFMYVYGSATTGQTCRANLQAFESRKIIPRMLVDTKEKSTRVEILGKEYSSPLICAPVGVQNIMNPEGEEATAKACANLGIPYILSTASTRSIEQAAEASGDGDRWYQLYWPKTDEITISLLDRAWNSGYNVLVVTLDTFQLGYRPGDLDNCYLPFIWGEGCQIGFSDPVFQRLYEAGAYNDPNKPSSVFDLLGRAANPFQACKLLYNALTIKKSMAWISEISGAHYKTWKDLAFLKEHWPGKILLKGIQSVDDAKIAAGMKGTIDGIIVSNHGGRQVDGAIASLDALERITSDETVKNSHLTILFDSGIRTGSDALKAMALGAQGVLIGRPMMWGLAMGGELGVEHVFKCLRADLEINMALAGIKDIKSVDRNILAFEAPAKL</sequence>
<feature type="binding site" evidence="5">
    <location>
        <position position="196"/>
    </location>
    <ligand>
        <name>glyoxylate</name>
        <dbReference type="ChEBI" id="CHEBI:36655"/>
    </ligand>
</feature>
<feature type="binding site" evidence="5">
    <location>
        <begin position="108"/>
        <end position="110"/>
    </location>
    <ligand>
        <name>FMN</name>
        <dbReference type="ChEBI" id="CHEBI:58210"/>
    </ligand>
</feature>
<dbReference type="PROSITE" id="PS00557">
    <property type="entry name" value="FMN_HYDROXY_ACID_DH_1"/>
    <property type="match status" value="1"/>
</dbReference>
<feature type="binding site" evidence="5">
    <location>
        <begin position="381"/>
        <end position="382"/>
    </location>
    <ligand>
        <name>FMN</name>
        <dbReference type="ChEBI" id="CHEBI:58210"/>
    </ligand>
</feature>
<dbReference type="PIRSF" id="PIRSF000138">
    <property type="entry name" value="Al-hdrx_acd_dh"/>
    <property type="match status" value="1"/>
</dbReference>
<evidence type="ECO:0000313" key="7">
    <source>
        <dbReference type="EMBL" id="KAK6351432.1"/>
    </source>
</evidence>
<feature type="active site" description="Proton acceptor" evidence="4">
    <location>
        <position position="324"/>
    </location>
</feature>
<comment type="similarity">
    <text evidence="3">Belongs to the FMN-dependent alpha-hydroxy acid dehydrogenase family.</text>
</comment>
<feature type="domain" description="FMN hydroxy acid dehydrogenase" evidence="6">
    <location>
        <begin position="29"/>
        <end position="432"/>
    </location>
</feature>
<feature type="binding site" evidence="5">
    <location>
        <position position="327"/>
    </location>
    <ligand>
        <name>glyoxylate</name>
        <dbReference type="ChEBI" id="CHEBI:36655"/>
    </ligand>
</feature>
<evidence type="ECO:0000256" key="2">
    <source>
        <dbReference type="ARBA" id="ARBA00023002"/>
    </source>
</evidence>
<evidence type="ECO:0000256" key="5">
    <source>
        <dbReference type="PIRSR" id="PIRSR000138-2"/>
    </source>
</evidence>
<dbReference type="InterPro" id="IPR008259">
    <property type="entry name" value="FMN_hydac_DH_AS"/>
</dbReference>
<dbReference type="InterPro" id="IPR000262">
    <property type="entry name" value="FMN-dep_DH"/>
</dbReference>
<dbReference type="EMBL" id="JAVHNR010000002">
    <property type="protein sequence ID" value="KAK6351432.1"/>
    <property type="molecule type" value="Genomic_DNA"/>
</dbReference>
<feature type="binding site" evidence="5">
    <location>
        <begin position="358"/>
        <end position="362"/>
    </location>
    <ligand>
        <name>FMN</name>
        <dbReference type="ChEBI" id="CHEBI:58210"/>
    </ligand>
</feature>
<dbReference type="InterPro" id="IPR037396">
    <property type="entry name" value="FMN_HAD"/>
</dbReference>
<feature type="binding site" evidence="5">
    <location>
        <position position="324"/>
    </location>
    <ligand>
        <name>glyoxylate</name>
        <dbReference type="ChEBI" id="CHEBI:36655"/>
    </ligand>
</feature>
<feature type="binding site" evidence="5">
    <location>
        <position position="161"/>
    </location>
    <ligand>
        <name>glyoxylate</name>
        <dbReference type="ChEBI" id="CHEBI:36655"/>
    </ligand>
</feature>
<keyword evidence="8" id="KW-1185">Reference proteome</keyword>
<accession>A0AAN8RQH6</accession>
<dbReference type="AlphaFoldDB" id="A0AAN8RQH6"/>
<feature type="binding site" evidence="5">
    <location>
        <position position="55"/>
    </location>
    <ligand>
        <name>glyoxylate</name>
        <dbReference type="ChEBI" id="CHEBI:36655"/>
    </ligand>
</feature>
<evidence type="ECO:0000259" key="6">
    <source>
        <dbReference type="PROSITE" id="PS51349"/>
    </source>
</evidence>
<proteinExistence type="inferred from homology"/>
<feature type="binding site" evidence="5">
    <location>
        <position position="137"/>
    </location>
    <ligand>
        <name>FMN</name>
        <dbReference type="ChEBI" id="CHEBI:58210"/>
    </ligand>
</feature>
<feature type="binding site" evidence="5">
    <location>
        <position position="298"/>
    </location>
    <ligand>
        <name>FMN</name>
        <dbReference type="ChEBI" id="CHEBI:58210"/>
    </ligand>
</feature>
<name>A0AAN8RQH6_9PEZI</name>
<comment type="cofactor">
    <cofactor evidence="1">
        <name>FMN</name>
        <dbReference type="ChEBI" id="CHEBI:58210"/>
    </cofactor>
</comment>
<dbReference type="GO" id="GO:0016491">
    <property type="term" value="F:oxidoreductase activity"/>
    <property type="evidence" value="ECO:0007669"/>
    <property type="project" value="UniProtKB-KW"/>
</dbReference>
<keyword evidence="5" id="KW-0285">Flavoprotein</keyword>
<dbReference type="PANTHER" id="PTHR10578">
    <property type="entry name" value="S -2-HYDROXY-ACID OXIDASE-RELATED"/>
    <property type="match status" value="1"/>
</dbReference>
<dbReference type="PROSITE" id="PS51349">
    <property type="entry name" value="FMN_HYDROXY_ACID_DH_2"/>
    <property type="match status" value="1"/>
</dbReference>
<gene>
    <name evidence="7" type="ORF">TWF718_004592</name>
</gene>
<feature type="binding site" evidence="5">
    <location>
        <position position="159"/>
    </location>
    <ligand>
        <name>FMN</name>
        <dbReference type="ChEBI" id="CHEBI:58210"/>
    </ligand>
</feature>
<evidence type="ECO:0000313" key="8">
    <source>
        <dbReference type="Proteomes" id="UP001313282"/>
    </source>
</evidence>
<dbReference type="PANTHER" id="PTHR10578:SF86">
    <property type="entry name" value="DEPENDENT DEHYDROGENASE, PUTATIVE (AFU_ORTHOLOGUE AFUA_6G02720)-RELATED"/>
    <property type="match status" value="1"/>
</dbReference>
<dbReference type="Gene3D" id="3.20.20.70">
    <property type="entry name" value="Aldolase class I"/>
    <property type="match status" value="1"/>
</dbReference>
<evidence type="ECO:0000256" key="4">
    <source>
        <dbReference type="PIRSR" id="PIRSR000138-1"/>
    </source>
</evidence>
<protein>
    <recommendedName>
        <fullName evidence="6">FMN hydroxy acid dehydrogenase domain-containing protein</fullName>
    </recommendedName>
</protein>
<evidence type="ECO:0000256" key="1">
    <source>
        <dbReference type="ARBA" id="ARBA00001917"/>
    </source>
</evidence>
<reference evidence="7 8" key="1">
    <citation type="submission" date="2019-10" db="EMBL/GenBank/DDBJ databases">
        <authorList>
            <person name="Palmer J.M."/>
        </authorList>
    </citation>
    <scope>NUCLEOTIDE SEQUENCE [LARGE SCALE GENOMIC DNA]</scope>
    <source>
        <strain evidence="7 8">TWF718</strain>
    </source>
</reference>
<dbReference type="Proteomes" id="UP001313282">
    <property type="component" value="Unassembled WGS sequence"/>
</dbReference>
<dbReference type="Pfam" id="PF01070">
    <property type="entry name" value="FMN_dh"/>
    <property type="match status" value="1"/>
</dbReference>
<feature type="binding site" evidence="5">
    <location>
        <position position="187"/>
    </location>
    <ligand>
        <name>FMN</name>
        <dbReference type="ChEBI" id="CHEBI:58210"/>
    </ligand>
</feature>
<dbReference type="GO" id="GO:0010181">
    <property type="term" value="F:FMN binding"/>
    <property type="evidence" value="ECO:0007669"/>
    <property type="project" value="InterPro"/>
</dbReference>